<protein>
    <submittedName>
        <fullName evidence="2">Uncharacterized protein</fullName>
    </submittedName>
</protein>
<dbReference type="EMBL" id="JBHSDS010000003">
    <property type="protein sequence ID" value="MFC4357210.1"/>
    <property type="molecule type" value="Genomic_DNA"/>
</dbReference>
<dbReference type="RefSeq" id="WP_267622488.1">
    <property type="nucleotide sequence ID" value="NZ_JAODIW010000006.1"/>
</dbReference>
<evidence type="ECO:0000313" key="2">
    <source>
        <dbReference type="EMBL" id="MFC4357210.1"/>
    </source>
</evidence>
<dbReference type="AlphaFoldDB" id="A0ABD5P8N4"/>
<sequence>MSLLDSVRTLLGGASADDGRRTVDRGGASGPSPTDFPPDDPLREFGDRWEPVEGGMDNFVVFPPAESPTDSIRRCSTVDETRRRLEFWYGEDATGEPGTKTP</sequence>
<accession>A0ABD5P8N4</accession>
<keyword evidence="3" id="KW-1185">Reference proteome</keyword>
<proteinExistence type="predicted"/>
<evidence type="ECO:0000256" key="1">
    <source>
        <dbReference type="SAM" id="MobiDB-lite"/>
    </source>
</evidence>
<evidence type="ECO:0000313" key="3">
    <source>
        <dbReference type="Proteomes" id="UP001595921"/>
    </source>
</evidence>
<feature type="region of interest" description="Disordered" evidence="1">
    <location>
        <begin position="1"/>
        <end position="46"/>
    </location>
</feature>
<gene>
    <name evidence="2" type="ORF">ACFO0N_04510</name>
</gene>
<dbReference type="Proteomes" id="UP001595921">
    <property type="component" value="Unassembled WGS sequence"/>
</dbReference>
<reference evidence="2 3" key="1">
    <citation type="journal article" date="2019" name="Int. J. Syst. Evol. Microbiol.">
        <title>The Global Catalogue of Microorganisms (GCM) 10K type strain sequencing project: providing services to taxonomists for standard genome sequencing and annotation.</title>
        <authorList>
            <consortium name="The Broad Institute Genomics Platform"/>
            <consortium name="The Broad Institute Genome Sequencing Center for Infectious Disease"/>
            <person name="Wu L."/>
            <person name="Ma J."/>
        </authorList>
    </citation>
    <scope>NUCLEOTIDE SEQUENCE [LARGE SCALE GENOMIC DNA]</scope>
    <source>
        <strain evidence="2 3">CGMCC 1.12553</strain>
    </source>
</reference>
<organism evidence="2 3">
    <name type="scientific">Halobium salinum</name>
    <dbReference type="NCBI Taxonomy" id="1364940"/>
    <lineage>
        <taxon>Archaea</taxon>
        <taxon>Methanobacteriati</taxon>
        <taxon>Methanobacteriota</taxon>
        <taxon>Stenosarchaea group</taxon>
        <taxon>Halobacteria</taxon>
        <taxon>Halobacteriales</taxon>
        <taxon>Haloferacaceae</taxon>
        <taxon>Halobium</taxon>
    </lineage>
</organism>
<comment type="caution">
    <text evidence="2">The sequence shown here is derived from an EMBL/GenBank/DDBJ whole genome shotgun (WGS) entry which is preliminary data.</text>
</comment>
<name>A0ABD5P8N4_9EURY</name>